<dbReference type="Proteomes" id="UP000187261">
    <property type="component" value="Unassembled WGS sequence"/>
</dbReference>
<reference evidence="3" key="1">
    <citation type="submission" date="2016-10" db="EMBL/GenBank/DDBJ databases">
        <authorList>
            <person name="Varghese N."/>
            <person name="Submissions S."/>
        </authorList>
    </citation>
    <scope>NUCLEOTIDE SEQUENCE [LARGE SCALE GENOMIC DNA]</scope>
    <source>
        <strain evidence="3">DSM 19482</strain>
    </source>
</reference>
<proteinExistence type="predicted"/>
<dbReference type="RefSeq" id="WP_076782460.1">
    <property type="nucleotide sequence ID" value="NZ_FTPU01000009.1"/>
</dbReference>
<gene>
    <name evidence="2" type="ORF">SAMN05660493_01092</name>
</gene>
<dbReference type="OrthoDB" id="1251983at2"/>
<keyword evidence="1" id="KW-0732">Signal</keyword>
<dbReference type="AlphaFoldDB" id="A0A1U7PWR4"/>
<organism evidence="2 3">
    <name type="scientific">Epilithonimonas bovis DSM 19482</name>
    <dbReference type="NCBI Taxonomy" id="1121284"/>
    <lineage>
        <taxon>Bacteria</taxon>
        <taxon>Pseudomonadati</taxon>
        <taxon>Bacteroidota</taxon>
        <taxon>Flavobacteriia</taxon>
        <taxon>Flavobacteriales</taxon>
        <taxon>Weeksellaceae</taxon>
        <taxon>Chryseobacterium group</taxon>
        <taxon>Epilithonimonas</taxon>
    </lineage>
</organism>
<name>A0A1U7PWR4_9FLAO</name>
<evidence type="ECO:0000313" key="3">
    <source>
        <dbReference type="Proteomes" id="UP000187261"/>
    </source>
</evidence>
<feature type="signal peptide" evidence="1">
    <location>
        <begin position="1"/>
        <end position="18"/>
    </location>
</feature>
<evidence type="ECO:0000313" key="2">
    <source>
        <dbReference type="EMBL" id="SIT96413.1"/>
    </source>
</evidence>
<evidence type="ECO:0008006" key="4">
    <source>
        <dbReference type="Google" id="ProtNLM"/>
    </source>
</evidence>
<dbReference type="STRING" id="1121284.SAMN05660493_01092"/>
<sequence>MMKNILFISVFISWFCSAQVGINTASPTRMLDHNGDLRVRTLTDKTADNSYGNVIVADSNGNLDKWDKNDLKYKVQELILENKKLTYVSNSPDINNSMDCGRFSFRYDTGTHPQIKLISGNSTTVYYTILHKVNSSNSSFSSPNTMASGQSVTIGSGSTVDTNGWQTLDSTYANNTLDELYITYPGDNNLYRVTFLARNSNSTQFYYTMICEKF</sequence>
<dbReference type="EMBL" id="FTPU01000009">
    <property type="protein sequence ID" value="SIT96413.1"/>
    <property type="molecule type" value="Genomic_DNA"/>
</dbReference>
<keyword evidence="3" id="KW-1185">Reference proteome</keyword>
<evidence type="ECO:0000256" key="1">
    <source>
        <dbReference type="SAM" id="SignalP"/>
    </source>
</evidence>
<protein>
    <recommendedName>
        <fullName evidence="4">HmuY protein</fullName>
    </recommendedName>
</protein>
<feature type="chain" id="PRO_5013092422" description="HmuY protein" evidence="1">
    <location>
        <begin position="19"/>
        <end position="214"/>
    </location>
</feature>
<accession>A0A1U7PWR4</accession>